<dbReference type="EMBL" id="CAKOAT010077377">
    <property type="protein sequence ID" value="CAH8313215.1"/>
    <property type="molecule type" value="Genomic_DNA"/>
</dbReference>
<sequence length="128" mass="14283">MTLCFDEATGNQVMTGGFLTGSSASHIEELIDSKIVLSMRAIYQSRIGLRLIDQDQINMAEVKYPLQHFKTFNEFFIRELKPSARPIAYMNRDDIAVCAAGCRLMTCPNDLNEAVASVLYASKSKILV</sequence>
<gene>
    <name evidence="3" type="ORF">ERUC_LOCUS6639</name>
</gene>
<evidence type="ECO:0000256" key="1">
    <source>
        <dbReference type="ARBA" id="ARBA00022793"/>
    </source>
</evidence>
<name>A0ABC8JC24_ERUVS</name>
<organism evidence="3 4">
    <name type="scientific">Eruca vesicaria subsp. sativa</name>
    <name type="common">Garden rocket</name>
    <name type="synonym">Eruca sativa</name>
    <dbReference type="NCBI Taxonomy" id="29727"/>
    <lineage>
        <taxon>Eukaryota</taxon>
        <taxon>Viridiplantae</taxon>
        <taxon>Streptophyta</taxon>
        <taxon>Embryophyta</taxon>
        <taxon>Tracheophyta</taxon>
        <taxon>Spermatophyta</taxon>
        <taxon>Magnoliopsida</taxon>
        <taxon>eudicotyledons</taxon>
        <taxon>Gunneridae</taxon>
        <taxon>Pentapetalae</taxon>
        <taxon>rosids</taxon>
        <taxon>malvids</taxon>
        <taxon>Brassicales</taxon>
        <taxon>Brassicaceae</taxon>
        <taxon>Brassiceae</taxon>
        <taxon>Eruca</taxon>
    </lineage>
</organism>
<proteinExistence type="predicted"/>
<protein>
    <submittedName>
        <fullName evidence="3">Uncharacterized protein</fullName>
    </submittedName>
</protein>
<dbReference type="GO" id="GO:0016831">
    <property type="term" value="F:carboxy-lyase activity"/>
    <property type="evidence" value="ECO:0007669"/>
    <property type="project" value="UniProtKB-KW"/>
</dbReference>
<reference evidence="3 4" key="1">
    <citation type="submission" date="2022-03" db="EMBL/GenBank/DDBJ databases">
        <authorList>
            <person name="Macdonald S."/>
            <person name="Ahmed S."/>
            <person name="Newling K."/>
        </authorList>
    </citation>
    <scope>NUCLEOTIDE SEQUENCE [LARGE SCALE GENOMIC DNA]</scope>
</reference>
<keyword evidence="2" id="KW-0456">Lyase</keyword>
<dbReference type="PANTHER" id="PTHR10067:SF16">
    <property type="entry name" value="PHOSPHATIDYLSERINE DECARBOXYLASE PROENZYME 2"/>
    <property type="match status" value="1"/>
</dbReference>
<evidence type="ECO:0000313" key="3">
    <source>
        <dbReference type="EMBL" id="CAH8313215.1"/>
    </source>
</evidence>
<accession>A0ABC8JC24</accession>
<dbReference type="AlphaFoldDB" id="A0ABC8JC24"/>
<evidence type="ECO:0000313" key="4">
    <source>
        <dbReference type="Proteomes" id="UP001642260"/>
    </source>
</evidence>
<dbReference type="Proteomes" id="UP001642260">
    <property type="component" value="Unassembled WGS sequence"/>
</dbReference>
<dbReference type="InterPro" id="IPR003817">
    <property type="entry name" value="PS_Dcarbxylase"/>
</dbReference>
<keyword evidence="1" id="KW-0210">Decarboxylase</keyword>
<evidence type="ECO:0000256" key="2">
    <source>
        <dbReference type="ARBA" id="ARBA00023239"/>
    </source>
</evidence>
<keyword evidence="4" id="KW-1185">Reference proteome</keyword>
<dbReference type="PANTHER" id="PTHR10067">
    <property type="entry name" value="PHOSPHATIDYLSERINE DECARBOXYLASE"/>
    <property type="match status" value="1"/>
</dbReference>
<comment type="caution">
    <text evidence="3">The sequence shown here is derived from an EMBL/GenBank/DDBJ whole genome shotgun (WGS) entry which is preliminary data.</text>
</comment>